<sequence>MRSILILATGGAVLAPLCALGHGAEFLSAKLTLLPEAEVLLEITADYGSNPLIMDEAAALEALADPVRLRQGDVLTPLNSVGKARISEHHNWADYAPAAYLPSGTEGEEHALITSSWRWRSSEPEIVFEMQKGKLHDVLLWTQDLSHPETPPRWMLLLAGDRSRPIPIQQTPWWRGWMAAAGAGGLFLLVGAYFVSRNFTLRQRTL</sequence>
<organism evidence="2 3">
    <name type="scientific">Prosthecobacter fluviatilis</name>
    <dbReference type="NCBI Taxonomy" id="445931"/>
    <lineage>
        <taxon>Bacteria</taxon>
        <taxon>Pseudomonadati</taxon>
        <taxon>Verrucomicrobiota</taxon>
        <taxon>Verrucomicrobiia</taxon>
        <taxon>Verrucomicrobiales</taxon>
        <taxon>Verrucomicrobiaceae</taxon>
        <taxon>Prosthecobacter</taxon>
    </lineage>
</organism>
<keyword evidence="3" id="KW-1185">Reference proteome</keyword>
<reference evidence="3" key="1">
    <citation type="journal article" date="2019" name="Int. J. Syst. Evol. Microbiol.">
        <title>The Global Catalogue of Microorganisms (GCM) 10K type strain sequencing project: providing services to taxonomists for standard genome sequencing and annotation.</title>
        <authorList>
            <consortium name="The Broad Institute Genomics Platform"/>
            <consortium name="The Broad Institute Genome Sequencing Center for Infectious Disease"/>
            <person name="Wu L."/>
            <person name="Ma J."/>
        </authorList>
    </citation>
    <scope>NUCLEOTIDE SEQUENCE [LARGE SCALE GENOMIC DNA]</scope>
    <source>
        <strain evidence="3">CGMCC 4.1469</strain>
    </source>
</reference>
<evidence type="ECO:0000313" key="2">
    <source>
        <dbReference type="EMBL" id="MFC5454640.1"/>
    </source>
</evidence>
<dbReference type="Proteomes" id="UP001596052">
    <property type="component" value="Unassembled WGS sequence"/>
</dbReference>
<keyword evidence="1" id="KW-1133">Transmembrane helix</keyword>
<accession>A0ABW0KMN3</accession>
<gene>
    <name evidence="2" type="ORF">ACFQDI_07250</name>
</gene>
<dbReference type="RefSeq" id="WP_377164923.1">
    <property type="nucleotide sequence ID" value="NZ_JBHSMQ010000002.1"/>
</dbReference>
<evidence type="ECO:0000313" key="3">
    <source>
        <dbReference type="Proteomes" id="UP001596052"/>
    </source>
</evidence>
<keyword evidence="1" id="KW-0812">Transmembrane</keyword>
<dbReference type="EMBL" id="JBHSMQ010000002">
    <property type="protein sequence ID" value="MFC5454640.1"/>
    <property type="molecule type" value="Genomic_DNA"/>
</dbReference>
<keyword evidence="1" id="KW-0472">Membrane</keyword>
<comment type="caution">
    <text evidence="2">The sequence shown here is derived from an EMBL/GenBank/DDBJ whole genome shotgun (WGS) entry which is preliminary data.</text>
</comment>
<name>A0ABW0KMN3_9BACT</name>
<feature type="transmembrane region" description="Helical" evidence="1">
    <location>
        <begin position="173"/>
        <end position="195"/>
    </location>
</feature>
<proteinExistence type="predicted"/>
<protein>
    <submittedName>
        <fullName evidence="2">Uncharacterized protein</fullName>
    </submittedName>
</protein>
<evidence type="ECO:0000256" key="1">
    <source>
        <dbReference type="SAM" id="Phobius"/>
    </source>
</evidence>